<feature type="region of interest" description="Disordered" evidence="2">
    <location>
        <begin position="28"/>
        <end position="57"/>
    </location>
</feature>
<dbReference type="Pfam" id="PF03909">
    <property type="entry name" value="BSD"/>
    <property type="match status" value="1"/>
</dbReference>
<sequence>MWNALRSDFQEFMTTVTEDTSNVLTKLDAGMDDDETPEEEQDNTTTTPKDATPPTNHRELREIMTLLRSHPGTYTEDLAEEDDQTALQEFLKDFDVNNHTTEIAQILEAHPDTVQTQFETLCPTQVSYEEFWKRYLYRCNEDRMARQLQEETAREREAAIEAGVTSVANFVGGAVAAVTNTIAPPSTNNEDDGINFFGAKGRPPFVMNTAVDESGDDTDLQKDEDEEEELGWDDDDDDDDDFQDEDGVVTTGQIEFTDKVAEDLKEQLKQAIEERDQIQQTVHMQAEEIKSLQLKLQGGDAADAHNSSEVEKLKLELFEKDAELAALKASVNDESVERGTNDNLMASLEKKLRALAPEQLAKLQVTVFGGGQQQPTGNNSPEEMAKMEQQIQELTATLESSNAKVKEHGDKIPQLAEQMTMLEGELTVARNNNKAMEAQLATVTQELVTAQQKEISLEAKFEATTAALAQAEQALQQKEAELLATKQTDPSTPDSISTGVKVDDAAPPATKLELDEDIAVDEGWGDDWD</sequence>
<protein>
    <recommendedName>
        <fullName evidence="3">BSD domain-containing protein</fullName>
    </recommendedName>
</protein>
<dbReference type="InterPro" id="IPR005607">
    <property type="entry name" value="BSD_dom"/>
</dbReference>
<evidence type="ECO:0000259" key="3">
    <source>
        <dbReference type="PROSITE" id="PS50858"/>
    </source>
</evidence>
<feature type="compositionally biased region" description="Acidic residues" evidence="2">
    <location>
        <begin position="30"/>
        <end position="42"/>
    </location>
</feature>
<evidence type="ECO:0000256" key="2">
    <source>
        <dbReference type="SAM" id="MobiDB-lite"/>
    </source>
</evidence>
<dbReference type="PANTHER" id="PTHR16019:SF5">
    <property type="entry name" value="BSD DOMAIN-CONTAINING PROTEIN 1"/>
    <property type="match status" value="1"/>
</dbReference>
<comment type="caution">
    <text evidence="4">The sequence shown here is derived from an EMBL/GenBank/DDBJ whole genome shotgun (WGS) entry which is preliminary data.</text>
</comment>
<dbReference type="SUPFAM" id="SSF140383">
    <property type="entry name" value="BSD domain-like"/>
    <property type="match status" value="1"/>
</dbReference>
<gene>
    <name evidence="4" type="ORF">SEMRO_700_G189610.1</name>
</gene>
<feature type="domain" description="BSD" evidence="3">
    <location>
        <begin position="90"/>
        <end position="143"/>
    </location>
</feature>
<evidence type="ECO:0000256" key="1">
    <source>
        <dbReference type="SAM" id="Coils"/>
    </source>
</evidence>
<dbReference type="InterPro" id="IPR051494">
    <property type="entry name" value="BSD_domain-containing"/>
</dbReference>
<feature type="region of interest" description="Disordered" evidence="2">
    <location>
        <begin position="480"/>
        <end position="529"/>
    </location>
</feature>
<dbReference type="AlphaFoldDB" id="A0A9N8HLS7"/>
<dbReference type="PROSITE" id="PS50858">
    <property type="entry name" value="BSD"/>
    <property type="match status" value="1"/>
</dbReference>
<dbReference type="PANTHER" id="PTHR16019">
    <property type="entry name" value="SYNAPSE-ASSOCIATED PROTEIN"/>
    <property type="match status" value="1"/>
</dbReference>
<feature type="compositionally biased region" description="Acidic residues" evidence="2">
    <location>
        <begin position="213"/>
        <end position="246"/>
    </location>
</feature>
<feature type="compositionally biased region" description="Polar residues" evidence="2">
    <location>
        <begin position="486"/>
        <end position="498"/>
    </location>
</feature>
<accession>A0A9N8HLS7</accession>
<feature type="coiled-coil region" evidence="1">
    <location>
        <begin position="254"/>
        <end position="330"/>
    </location>
</feature>
<dbReference type="InterPro" id="IPR035925">
    <property type="entry name" value="BSD_dom_sf"/>
</dbReference>
<dbReference type="SMART" id="SM00751">
    <property type="entry name" value="BSD"/>
    <property type="match status" value="1"/>
</dbReference>
<feature type="compositionally biased region" description="Low complexity" evidence="2">
    <location>
        <begin position="44"/>
        <end position="55"/>
    </location>
</feature>
<name>A0A9N8HLS7_9STRA</name>
<organism evidence="4 5">
    <name type="scientific">Seminavis robusta</name>
    <dbReference type="NCBI Taxonomy" id="568900"/>
    <lineage>
        <taxon>Eukaryota</taxon>
        <taxon>Sar</taxon>
        <taxon>Stramenopiles</taxon>
        <taxon>Ochrophyta</taxon>
        <taxon>Bacillariophyta</taxon>
        <taxon>Bacillariophyceae</taxon>
        <taxon>Bacillariophycidae</taxon>
        <taxon>Naviculales</taxon>
        <taxon>Naviculaceae</taxon>
        <taxon>Seminavis</taxon>
    </lineage>
</organism>
<keyword evidence="1" id="KW-0175">Coiled coil</keyword>
<proteinExistence type="predicted"/>
<dbReference type="Gene3D" id="1.10.3970.10">
    <property type="entry name" value="BSD domain"/>
    <property type="match status" value="1"/>
</dbReference>
<dbReference type="GO" id="GO:0005737">
    <property type="term" value="C:cytoplasm"/>
    <property type="evidence" value="ECO:0007669"/>
    <property type="project" value="TreeGrafter"/>
</dbReference>
<dbReference type="EMBL" id="CAICTM010000699">
    <property type="protein sequence ID" value="CAB9515218.1"/>
    <property type="molecule type" value="Genomic_DNA"/>
</dbReference>
<keyword evidence="5" id="KW-1185">Reference proteome</keyword>
<reference evidence="4" key="1">
    <citation type="submission" date="2020-06" db="EMBL/GenBank/DDBJ databases">
        <authorList>
            <consortium name="Plant Systems Biology data submission"/>
        </authorList>
    </citation>
    <scope>NUCLEOTIDE SEQUENCE</scope>
    <source>
        <strain evidence="4">D6</strain>
    </source>
</reference>
<feature type="compositionally biased region" description="Acidic residues" evidence="2">
    <location>
        <begin position="514"/>
        <end position="529"/>
    </location>
</feature>
<feature type="region of interest" description="Disordered" evidence="2">
    <location>
        <begin position="207"/>
        <end position="246"/>
    </location>
</feature>
<dbReference type="OrthoDB" id="49532at2759"/>
<dbReference type="Proteomes" id="UP001153069">
    <property type="component" value="Unassembled WGS sequence"/>
</dbReference>
<evidence type="ECO:0000313" key="4">
    <source>
        <dbReference type="EMBL" id="CAB9515218.1"/>
    </source>
</evidence>
<evidence type="ECO:0000313" key="5">
    <source>
        <dbReference type="Proteomes" id="UP001153069"/>
    </source>
</evidence>